<protein>
    <submittedName>
        <fullName evidence="2">Uncharacterized protein</fullName>
    </submittedName>
</protein>
<proteinExistence type="predicted"/>
<feature type="non-terminal residue" evidence="2">
    <location>
        <position position="1"/>
    </location>
</feature>
<reference evidence="2 3" key="1">
    <citation type="submission" date="2024-05" db="EMBL/GenBank/DDBJ databases">
        <title>De novo assembly of an allotetraploid wild potato.</title>
        <authorList>
            <person name="Hosaka A.J."/>
        </authorList>
    </citation>
    <scope>NUCLEOTIDE SEQUENCE [LARGE SCALE GENOMIC DNA]</scope>
    <source>
        <tissue evidence="2">Young leaves</tissue>
    </source>
</reference>
<dbReference type="Proteomes" id="UP001627284">
    <property type="component" value="Unassembled WGS sequence"/>
</dbReference>
<keyword evidence="1" id="KW-0472">Membrane</keyword>
<gene>
    <name evidence="2" type="ORF">AABB24_012475</name>
</gene>
<keyword evidence="1" id="KW-1133">Transmembrane helix</keyword>
<dbReference type="EMBL" id="JBJKTR010000007">
    <property type="protein sequence ID" value="KAL3363197.1"/>
    <property type="molecule type" value="Genomic_DNA"/>
</dbReference>
<dbReference type="AlphaFoldDB" id="A0ABD2U6J8"/>
<keyword evidence="1" id="KW-0812">Transmembrane</keyword>
<evidence type="ECO:0000313" key="3">
    <source>
        <dbReference type="Proteomes" id="UP001627284"/>
    </source>
</evidence>
<evidence type="ECO:0000313" key="2">
    <source>
        <dbReference type="EMBL" id="KAL3363197.1"/>
    </source>
</evidence>
<feature type="transmembrane region" description="Helical" evidence="1">
    <location>
        <begin position="136"/>
        <end position="152"/>
    </location>
</feature>
<keyword evidence="3" id="KW-1185">Reference proteome</keyword>
<evidence type="ECO:0000256" key="1">
    <source>
        <dbReference type="SAM" id="Phobius"/>
    </source>
</evidence>
<comment type="caution">
    <text evidence="2">The sequence shown here is derived from an EMBL/GenBank/DDBJ whole genome shotgun (WGS) entry which is preliminary data.</text>
</comment>
<name>A0ABD2U6J8_9SOLN</name>
<accession>A0ABD2U6J8</accession>
<sequence length="153" mass="17646">VLKNKTLRHILLEYRMSYQNGKGNYSSLAKKKEVLEEKEVSSTSSKIARAVDVAASGVAFATWGIYIIMGSEEENNTKMMKNPGADGYMQRHKFEQNPATYFVIFVARNEEIYISIVVLQITNIILFLFLPRCTAVLLWPVLIYVFLKCLWYY</sequence>
<organism evidence="2 3">
    <name type="scientific">Solanum stoloniferum</name>
    <dbReference type="NCBI Taxonomy" id="62892"/>
    <lineage>
        <taxon>Eukaryota</taxon>
        <taxon>Viridiplantae</taxon>
        <taxon>Streptophyta</taxon>
        <taxon>Embryophyta</taxon>
        <taxon>Tracheophyta</taxon>
        <taxon>Spermatophyta</taxon>
        <taxon>Magnoliopsida</taxon>
        <taxon>eudicotyledons</taxon>
        <taxon>Gunneridae</taxon>
        <taxon>Pentapetalae</taxon>
        <taxon>asterids</taxon>
        <taxon>lamiids</taxon>
        <taxon>Solanales</taxon>
        <taxon>Solanaceae</taxon>
        <taxon>Solanoideae</taxon>
        <taxon>Solaneae</taxon>
        <taxon>Solanum</taxon>
    </lineage>
</organism>